<sequence>MSNRIGPYEIGKTLGEGTFGKVKQAVNVETNELVAIKVMEKKKILKENMAEQVKKEISVMKMINHPHIVRLIDVLVSKSRIFLVLELVTGGELFYKIAHDGKFDDHTSRYYFQQLITGVEFCHSQGVVHRDLKPENILLDSKNNIKISDFGLSALRSETEELLQTACGTPNYVAPEVLDGHGYDGKIADIWSCGVILYVFLAGFLPIDDSNLEKLFVKIKNAEIVYPSWFSPHSVSLLKKILVANPTKRATIQQIKQDPWFRIGYQPFHRIRAVSHIENFFKTQQKTNTDEKSNANLNAFEIISKSGAFDITRLLHKNPREKIFSYTRFTSKTKPEEIFQHLTKIFEQNPEAQIKIKKEKFKIKAHIKPQDSHPFEIHVQIFSLVSNLYLVEFTRKTGDYFGFMDLYKKIRDEIAKYIDISGDK</sequence>
<dbReference type="InterPro" id="IPR017441">
    <property type="entry name" value="Protein_kinase_ATP_BS"/>
</dbReference>
<dbReference type="PROSITE" id="PS50011">
    <property type="entry name" value="PROTEIN_KINASE_DOM"/>
    <property type="match status" value="1"/>
</dbReference>
<keyword evidence="15" id="KW-1185">Reference proteome</keyword>
<dbReference type="InterPro" id="IPR004041">
    <property type="entry name" value="NAF_dom"/>
</dbReference>
<keyword evidence="3 11" id="KW-0723">Serine/threonine-protein kinase</keyword>
<evidence type="ECO:0000256" key="11">
    <source>
        <dbReference type="RuleBase" id="RU000304"/>
    </source>
</evidence>
<evidence type="ECO:0000256" key="4">
    <source>
        <dbReference type="ARBA" id="ARBA00022679"/>
    </source>
</evidence>
<dbReference type="PROSITE" id="PS00108">
    <property type="entry name" value="PROTEIN_KINASE_ST"/>
    <property type="match status" value="1"/>
</dbReference>
<evidence type="ECO:0000313" key="15">
    <source>
        <dbReference type="Proteomes" id="UP001149090"/>
    </source>
</evidence>
<evidence type="ECO:0000256" key="1">
    <source>
        <dbReference type="ARBA" id="ARBA00006234"/>
    </source>
</evidence>
<dbReference type="GO" id="GO:0004674">
    <property type="term" value="F:protein serine/threonine kinase activity"/>
    <property type="evidence" value="ECO:0007669"/>
    <property type="project" value="UniProtKB-KW"/>
</dbReference>
<dbReference type="EC" id="2.7.11.1" evidence="2"/>
<evidence type="ECO:0000256" key="6">
    <source>
        <dbReference type="ARBA" id="ARBA00022777"/>
    </source>
</evidence>
<dbReference type="GO" id="GO:0007165">
    <property type="term" value="P:signal transduction"/>
    <property type="evidence" value="ECO:0007669"/>
    <property type="project" value="InterPro"/>
</dbReference>
<evidence type="ECO:0000256" key="5">
    <source>
        <dbReference type="ARBA" id="ARBA00022741"/>
    </source>
</evidence>
<comment type="catalytic activity">
    <reaction evidence="9">
        <text>L-seryl-[protein] + ATP = O-phospho-L-seryl-[protein] + ADP + H(+)</text>
        <dbReference type="Rhea" id="RHEA:17989"/>
        <dbReference type="Rhea" id="RHEA-COMP:9863"/>
        <dbReference type="Rhea" id="RHEA-COMP:11604"/>
        <dbReference type="ChEBI" id="CHEBI:15378"/>
        <dbReference type="ChEBI" id="CHEBI:29999"/>
        <dbReference type="ChEBI" id="CHEBI:30616"/>
        <dbReference type="ChEBI" id="CHEBI:83421"/>
        <dbReference type="ChEBI" id="CHEBI:456216"/>
        <dbReference type="EC" id="2.7.11.1"/>
    </reaction>
</comment>
<dbReference type="InterPro" id="IPR008271">
    <property type="entry name" value="Ser/Thr_kinase_AS"/>
</dbReference>
<feature type="binding site" evidence="10">
    <location>
        <position position="37"/>
    </location>
    <ligand>
        <name>ATP</name>
        <dbReference type="ChEBI" id="CHEBI:30616"/>
    </ligand>
</feature>
<comment type="similarity">
    <text evidence="1">Belongs to the protein kinase superfamily. CAMK Ser/Thr protein kinase family. SNF1 subfamily.</text>
</comment>
<dbReference type="InterPro" id="IPR018451">
    <property type="entry name" value="NAF/FISL_domain"/>
</dbReference>
<dbReference type="Gene3D" id="1.10.510.10">
    <property type="entry name" value="Transferase(Phosphotransferase) domain 1"/>
    <property type="match status" value="1"/>
</dbReference>
<dbReference type="FunFam" id="3.30.200.20:FF:000042">
    <property type="entry name" value="Aurora kinase A"/>
    <property type="match status" value="1"/>
</dbReference>
<evidence type="ECO:0000256" key="3">
    <source>
        <dbReference type="ARBA" id="ARBA00022527"/>
    </source>
</evidence>
<feature type="domain" description="Protein kinase" evidence="12">
    <location>
        <begin position="8"/>
        <end position="261"/>
    </location>
</feature>
<evidence type="ECO:0000256" key="2">
    <source>
        <dbReference type="ARBA" id="ARBA00012513"/>
    </source>
</evidence>
<dbReference type="OrthoDB" id="193931at2759"/>
<dbReference type="InterPro" id="IPR000719">
    <property type="entry name" value="Prot_kinase_dom"/>
</dbReference>
<proteinExistence type="inferred from homology"/>
<dbReference type="PANTHER" id="PTHR43895:SF32">
    <property type="entry name" value="SERINE_THREONINE-PROTEIN KINASE CHK1"/>
    <property type="match status" value="1"/>
</dbReference>
<dbReference type="SMART" id="SM00220">
    <property type="entry name" value="S_TKc"/>
    <property type="match status" value="1"/>
</dbReference>
<dbReference type="PANTHER" id="PTHR43895">
    <property type="entry name" value="CALCIUM/CALMODULIN-DEPENDENT PROTEIN KINASE KINASE-RELATED"/>
    <property type="match status" value="1"/>
</dbReference>
<dbReference type="GO" id="GO:0005524">
    <property type="term" value="F:ATP binding"/>
    <property type="evidence" value="ECO:0007669"/>
    <property type="project" value="UniProtKB-UniRule"/>
</dbReference>
<keyword evidence="7 10" id="KW-0067">ATP-binding</keyword>
<dbReference type="InterPro" id="IPR011009">
    <property type="entry name" value="Kinase-like_dom_sf"/>
</dbReference>
<dbReference type="Proteomes" id="UP001149090">
    <property type="component" value="Unassembled WGS sequence"/>
</dbReference>
<reference evidence="14" key="1">
    <citation type="submission" date="2022-10" db="EMBL/GenBank/DDBJ databases">
        <title>Novel sulphate-reducing endosymbionts in the free-living metamonad Anaeramoeba.</title>
        <authorList>
            <person name="Jerlstrom-Hultqvist J."/>
            <person name="Cepicka I."/>
            <person name="Gallot-Lavallee L."/>
            <person name="Salas-Leiva D."/>
            <person name="Curtis B.A."/>
            <person name="Zahonova K."/>
            <person name="Pipaliya S."/>
            <person name="Dacks J."/>
            <person name="Roger A.J."/>
        </authorList>
    </citation>
    <scope>NUCLEOTIDE SEQUENCE</scope>
    <source>
        <strain evidence="14">BMAN</strain>
    </source>
</reference>
<evidence type="ECO:0000313" key="14">
    <source>
        <dbReference type="EMBL" id="KAJ5070943.1"/>
    </source>
</evidence>
<organism evidence="14 15">
    <name type="scientific">Anaeramoeba ignava</name>
    <name type="common">Anaerobic marine amoeba</name>
    <dbReference type="NCBI Taxonomy" id="1746090"/>
    <lineage>
        <taxon>Eukaryota</taxon>
        <taxon>Metamonada</taxon>
        <taxon>Anaeramoebidae</taxon>
        <taxon>Anaeramoeba</taxon>
    </lineage>
</organism>
<dbReference type="FunFam" id="1.10.510.10:FF:000279">
    <property type="entry name" value="Non-specific serine/threonine protein kinase"/>
    <property type="match status" value="1"/>
</dbReference>
<dbReference type="AlphaFoldDB" id="A0A9Q0LG98"/>
<dbReference type="PROSITE" id="PS50816">
    <property type="entry name" value="NAF"/>
    <property type="match status" value="1"/>
</dbReference>
<evidence type="ECO:0000256" key="10">
    <source>
        <dbReference type="PROSITE-ProRule" id="PRU10141"/>
    </source>
</evidence>
<dbReference type="Pfam" id="PF00069">
    <property type="entry name" value="Pkinase"/>
    <property type="match status" value="1"/>
</dbReference>
<dbReference type="PROSITE" id="PS00107">
    <property type="entry name" value="PROTEIN_KINASE_ATP"/>
    <property type="match status" value="1"/>
</dbReference>
<dbReference type="EMBL" id="JAPDFW010000092">
    <property type="protein sequence ID" value="KAJ5070943.1"/>
    <property type="molecule type" value="Genomic_DNA"/>
</dbReference>
<dbReference type="SUPFAM" id="SSF56112">
    <property type="entry name" value="Protein kinase-like (PK-like)"/>
    <property type="match status" value="1"/>
</dbReference>
<evidence type="ECO:0000259" key="13">
    <source>
        <dbReference type="PROSITE" id="PS50816"/>
    </source>
</evidence>
<name>A0A9Q0LG98_ANAIG</name>
<dbReference type="Gene3D" id="3.30.310.80">
    <property type="entry name" value="Kinase associated domain 1, KA1"/>
    <property type="match status" value="1"/>
</dbReference>
<comment type="caution">
    <text evidence="14">The sequence shown here is derived from an EMBL/GenBank/DDBJ whole genome shotgun (WGS) entry which is preliminary data.</text>
</comment>
<gene>
    <name evidence="14" type="ORF">M0811_01924</name>
</gene>
<feature type="domain" description="NAF" evidence="13">
    <location>
        <begin position="292"/>
        <end position="316"/>
    </location>
</feature>
<keyword evidence="5 10" id="KW-0547">Nucleotide-binding</keyword>
<evidence type="ECO:0000256" key="9">
    <source>
        <dbReference type="ARBA" id="ARBA00048679"/>
    </source>
</evidence>
<evidence type="ECO:0000256" key="8">
    <source>
        <dbReference type="ARBA" id="ARBA00047899"/>
    </source>
</evidence>
<dbReference type="OMA" id="KEMMGMA"/>
<keyword evidence="4" id="KW-0808">Transferase</keyword>
<evidence type="ECO:0000256" key="7">
    <source>
        <dbReference type="ARBA" id="ARBA00022840"/>
    </source>
</evidence>
<keyword evidence="6 14" id="KW-0418">Kinase</keyword>
<protein>
    <recommendedName>
        <fullName evidence="2">non-specific serine/threonine protein kinase</fullName>
        <ecNumber evidence="2">2.7.11.1</ecNumber>
    </recommendedName>
</protein>
<comment type="catalytic activity">
    <reaction evidence="8">
        <text>L-threonyl-[protein] + ATP = O-phospho-L-threonyl-[protein] + ADP + H(+)</text>
        <dbReference type="Rhea" id="RHEA:46608"/>
        <dbReference type="Rhea" id="RHEA-COMP:11060"/>
        <dbReference type="Rhea" id="RHEA-COMP:11605"/>
        <dbReference type="ChEBI" id="CHEBI:15378"/>
        <dbReference type="ChEBI" id="CHEBI:30013"/>
        <dbReference type="ChEBI" id="CHEBI:30616"/>
        <dbReference type="ChEBI" id="CHEBI:61977"/>
        <dbReference type="ChEBI" id="CHEBI:456216"/>
        <dbReference type="EC" id="2.7.11.1"/>
    </reaction>
</comment>
<dbReference type="Pfam" id="PF03822">
    <property type="entry name" value="NAF"/>
    <property type="match status" value="1"/>
</dbReference>
<evidence type="ECO:0000259" key="12">
    <source>
        <dbReference type="PROSITE" id="PS50011"/>
    </source>
</evidence>
<accession>A0A9Q0LG98</accession>